<dbReference type="InterPro" id="IPR003593">
    <property type="entry name" value="AAA+_ATPase"/>
</dbReference>
<dbReference type="SUPFAM" id="SSF56731">
    <property type="entry name" value="DNA primase core"/>
    <property type="match status" value="1"/>
</dbReference>
<organism evidence="2 3">
    <name type="scientific">Pelotomaculum thermopropionicum (strain DSM 13744 / JCM 10971 / SI)</name>
    <dbReference type="NCBI Taxonomy" id="370438"/>
    <lineage>
        <taxon>Bacteria</taxon>
        <taxon>Bacillati</taxon>
        <taxon>Bacillota</taxon>
        <taxon>Clostridia</taxon>
        <taxon>Eubacteriales</taxon>
        <taxon>Desulfotomaculaceae</taxon>
        <taxon>Pelotomaculum</taxon>
    </lineage>
</organism>
<dbReference type="InterPro" id="IPR041464">
    <property type="entry name" value="TubC_N"/>
</dbReference>
<proteinExistence type="predicted"/>
<keyword evidence="3" id="KW-1185">Reference proteome</keyword>
<dbReference type="GO" id="GO:0003677">
    <property type="term" value="F:DNA binding"/>
    <property type="evidence" value="ECO:0007669"/>
    <property type="project" value="InterPro"/>
</dbReference>
<accession>A5CY68</accession>
<reference evidence="3" key="1">
    <citation type="journal article" date="2008" name="Genome Res.">
        <title>The genome of Pelotomaculum thermopropionicum reveals niche-associated evolution in anaerobic microbiota.</title>
        <authorList>
            <person name="Kosaka T."/>
            <person name="Kato S."/>
            <person name="Shimoyama T."/>
            <person name="Ishii S."/>
            <person name="Abe T."/>
            <person name="Watanabe K."/>
        </authorList>
    </citation>
    <scope>NUCLEOTIDE SEQUENCE [LARGE SCALE GENOMIC DNA]</scope>
    <source>
        <strain evidence="3">DSM 13744 / JCM 10971 / SI</strain>
    </source>
</reference>
<evidence type="ECO:0000259" key="1">
    <source>
        <dbReference type="SMART" id="SM00382"/>
    </source>
</evidence>
<dbReference type="PANTHER" id="PTHR32472:SF10">
    <property type="entry name" value="DNA REPAIR PROTEIN RADA-LIKE PROTEIN"/>
    <property type="match status" value="1"/>
</dbReference>
<dbReference type="InterPro" id="IPR034154">
    <property type="entry name" value="TOPRIM_DnaG/twinkle"/>
</dbReference>
<dbReference type="AlphaFoldDB" id="A5CY68"/>
<dbReference type="Gene3D" id="3.40.50.300">
    <property type="entry name" value="P-loop containing nucleotide triphosphate hydrolases"/>
    <property type="match status" value="1"/>
</dbReference>
<dbReference type="Proteomes" id="UP000006556">
    <property type="component" value="Chromosome"/>
</dbReference>
<name>A5CY68_PELTS</name>
<dbReference type="Gene3D" id="1.10.10.1830">
    <property type="entry name" value="Non-ribosomal peptide synthase, adenylation domain"/>
    <property type="match status" value="1"/>
</dbReference>
<dbReference type="Pfam" id="PF13481">
    <property type="entry name" value="AAA_25"/>
    <property type="match status" value="1"/>
</dbReference>
<dbReference type="eggNOG" id="COG3598">
    <property type="taxonomic scope" value="Bacteria"/>
</dbReference>
<dbReference type="SUPFAM" id="SSF57783">
    <property type="entry name" value="Zinc beta-ribbon"/>
    <property type="match status" value="1"/>
</dbReference>
<dbReference type="CDD" id="cd01029">
    <property type="entry name" value="TOPRIM_primases"/>
    <property type="match status" value="1"/>
</dbReference>
<protein>
    <recommendedName>
        <fullName evidence="1">AAA+ ATPase domain-containing protein</fullName>
    </recommendedName>
</protein>
<dbReference type="GO" id="GO:0006260">
    <property type="term" value="P:DNA replication"/>
    <property type="evidence" value="ECO:0007669"/>
    <property type="project" value="InterPro"/>
</dbReference>
<dbReference type="SMART" id="SM00382">
    <property type="entry name" value="AAA"/>
    <property type="match status" value="1"/>
</dbReference>
<dbReference type="GO" id="GO:0008270">
    <property type="term" value="F:zinc ion binding"/>
    <property type="evidence" value="ECO:0007669"/>
    <property type="project" value="InterPro"/>
</dbReference>
<dbReference type="InterPro" id="IPR027417">
    <property type="entry name" value="P-loop_NTPase"/>
</dbReference>
<evidence type="ECO:0000313" key="3">
    <source>
        <dbReference type="Proteomes" id="UP000006556"/>
    </source>
</evidence>
<gene>
    <name evidence="2" type="ordered locus">PTH_2877</name>
</gene>
<dbReference type="EMBL" id="AP009389">
    <property type="protein sequence ID" value="BAF61058.1"/>
    <property type="molecule type" value="Genomic_DNA"/>
</dbReference>
<dbReference type="Pfam" id="PF18563">
    <property type="entry name" value="TubC_N"/>
    <property type="match status" value="1"/>
</dbReference>
<dbReference type="SUPFAM" id="SSF52540">
    <property type="entry name" value="P-loop containing nucleoside triphosphate hydrolases"/>
    <property type="match status" value="1"/>
</dbReference>
<dbReference type="eggNOG" id="COG0358">
    <property type="taxonomic scope" value="Bacteria"/>
</dbReference>
<dbReference type="STRING" id="370438.PTH_2877"/>
<evidence type="ECO:0000313" key="2">
    <source>
        <dbReference type="EMBL" id="BAF61058.1"/>
    </source>
</evidence>
<dbReference type="KEGG" id="pth:PTH_2877"/>
<dbReference type="InterPro" id="IPR036977">
    <property type="entry name" value="DNA_primase_Znf_CHC2"/>
</dbReference>
<dbReference type="GO" id="GO:0000725">
    <property type="term" value="P:recombinational repair"/>
    <property type="evidence" value="ECO:0007669"/>
    <property type="project" value="TreeGrafter"/>
</dbReference>
<dbReference type="InterPro" id="IPR044894">
    <property type="entry name" value="TubC_N_sf"/>
</dbReference>
<dbReference type="PANTHER" id="PTHR32472">
    <property type="entry name" value="DNA REPAIR PROTEIN RADA"/>
    <property type="match status" value="1"/>
</dbReference>
<sequence>MSPTLRNVLSRLEGVKRCGSGWQAFCPSHDDRKPSLHVSKGGDGRVLVHCHAGCSVNDVCTAIGLEVKDLYPEPERKRNQAGSGEVIATYDYKDANGKLLFQVCRTADKRFFQRRPDGKGGWINGLGNVKPVLYRLPELIQAVQRGETAFIPEGEKDVENLVRLGLTATTSPMGAGKWRDCYSDWLKGANCVILPDNDEPGRKHAQQVAQSLHGKAASIKVVELPGLPEKGDVSNWLAAGGTKEELLKLAAEAAEWEPAGKTKPVIVRLAEVEPEEVAWLWEPYIPLGKLTILEGDPGVGKTWLALQLAAIVSRGDPFPGLDGVPRERREPANVVYLSAEDGLADTLRPRLDKAGADVNRVYALTGWEGKSKTGSITLLALDVIETALQQVKPALVVVDPLQAYLGAGVDMHRANEVRPVLAGLAALAERYKCAALCIRHLGKSQQDRAIYRGLGSIDFAAAARSILLVGQHPDDEHRRVLAQSKNSLAAKGVSIAFELREDGFFWCGLSDITVEALLAVPRSEEEKSAVDEAAGFLREALAGDKLRLEAPAGVLTPELKELLAAHKQELVCQLTWTTMLDRANKSYKPGALQWARTHFPDLENPLREAESRFEKAYHRQDIEGVQQAAATWEATIKRTCLLYEFASNGGSVLSKAEKPSLRKSC</sequence>
<feature type="domain" description="AAA+ ATPase" evidence="1">
    <location>
        <begin position="287"/>
        <end position="473"/>
    </location>
</feature>
<dbReference type="HOGENOM" id="CLU_027621_4_0_9"/>
<dbReference type="Gene3D" id="3.90.580.10">
    <property type="entry name" value="Zinc finger, CHC2-type domain"/>
    <property type="match status" value="1"/>
</dbReference>
<dbReference type="Gene3D" id="3.40.1360.10">
    <property type="match status" value="1"/>
</dbReference>